<sequence>MLHDLYSLSCTSMVAQFSGGCFAHVSCRVCCVSRKILCTIFLIKK</sequence>
<evidence type="ECO:0000313" key="2">
    <source>
        <dbReference type="Proteomes" id="UP000234681"/>
    </source>
</evidence>
<organism evidence="1 2">
    <name type="scientific">Rattus norvegicus</name>
    <name type="common">Rat</name>
    <dbReference type="NCBI Taxonomy" id="10116"/>
    <lineage>
        <taxon>Eukaryota</taxon>
        <taxon>Metazoa</taxon>
        <taxon>Chordata</taxon>
        <taxon>Craniata</taxon>
        <taxon>Vertebrata</taxon>
        <taxon>Euteleostomi</taxon>
        <taxon>Mammalia</taxon>
        <taxon>Eutheria</taxon>
        <taxon>Euarchontoglires</taxon>
        <taxon>Glires</taxon>
        <taxon>Rodentia</taxon>
        <taxon>Myomorpha</taxon>
        <taxon>Muroidea</taxon>
        <taxon>Muridae</taxon>
        <taxon>Murinae</taxon>
        <taxon>Rattus</taxon>
    </lineage>
</organism>
<protein>
    <submittedName>
        <fullName evidence="1">RCG51174</fullName>
    </submittedName>
</protein>
<reference evidence="2" key="1">
    <citation type="submission" date="2005-09" db="EMBL/GenBank/DDBJ databases">
        <authorList>
            <person name="Mural R.J."/>
            <person name="Li P.W."/>
            <person name="Adams M.D."/>
            <person name="Amanatides P.G."/>
            <person name="Baden-Tillson H."/>
            <person name="Barnstead M."/>
            <person name="Chin S.H."/>
            <person name="Dew I."/>
            <person name="Evans C.A."/>
            <person name="Ferriera S."/>
            <person name="Flanigan M."/>
            <person name="Fosler C."/>
            <person name="Glodek A."/>
            <person name="Gu Z."/>
            <person name="Holt R.A."/>
            <person name="Jennings D."/>
            <person name="Kraft C.L."/>
            <person name="Lu F."/>
            <person name="Nguyen T."/>
            <person name="Nusskern D.R."/>
            <person name="Pfannkoch C.M."/>
            <person name="Sitter C."/>
            <person name="Sutton G.G."/>
            <person name="Venter J.C."/>
            <person name="Wang Z."/>
            <person name="Woodage T."/>
            <person name="Zheng X.H."/>
            <person name="Zhong F."/>
        </authorList>
    </citation>
    <scope>NUCLEOTIDE SEQUENCE [LARGE SCALE GENOMIC DNA]</scope>
    <source>
        <strain>BN</strain>
        <strain evidence="2">Sprague-Dawley</strain>
    </source>
</reference>
<dbReference type="Proteomes" id="UP000234681">
    <property type="component" value="Chromosome 19"/>
</dbReference>
<dbReference type="AlphaFoldDB" id="A6IYK0"/>
<accession>A6IYK0</accession>
<name>A6IYK0_RAT</name>
<evidence type="ECO:0000313" key="1">
    <source>
        <dbReference type="EMBL" id="EDL92328.1"/>
    </source>
</evidence>
<gene>
    <name evidence="1" type="ORF">rCG_51174</name>
</gene>
<proteinExistence type="predicted"/>
<dbReference type="EMBL" id="CH473972">
    <property type="protein sequence ID" value="EDL92328.1"/>
    <property type="molecule type" value="Genomic_DNA"/>
</dbReference>